<proteinExistence type="predicted"/>
<protein>
    <submittedName>
        <fullName evidence="1">Uncharacterized protein</fullName>
    </submittedName>
</protein>
<name>A0A4Y1QWR7_PRUDU</name>
<dbReference type="EMBL" id="AP019298">
    <property type="protein sequence ID" value="BBG96295.1"/>
    <property type="molecule type" value="Genomic_DNA"/>
</dbReference>
<organism evidence="1">
    <name type="scientific">Prunus dulcis</name>
    <name type="common">Almond</name>
    <name type="synonym">Amygdalus dulcis</name>
    <dbReference type="NCBI Taxonomy" id="3755"/>
    <lineage>
        <taxon>Eukaryota</taxon>
        <taxon>Viridiplantae</taxon>
        <taxon>Streptophyta</taxon>
        <taxon>Embryophyta</taxon>
        <taxon>Tracheophyta</taxon>
        <taxon>Spermatophyta</taxon>
        <taxon>Magnoliopsida</taxon>
        <taxon>eudicotyledons</taxon>
        <taxon>Gunneridae</taxon>
        <taxon>Pentapetalae</taxon>
        <taxon>rosids</taxon>
        <taxon>fabids</taxon>
        <taxon>Rosales</taxon>
        <taxon>Rosaceae</taxon>
        <taxon>Amygdaloideae</taxon>
        <taxon>Amygdaleae</taxon>
        <taxon>Prunus</taxon>
    </lineage>
</organism>
<gene>
    <name evidence="1" type="ORF">Prudu_005059</name>
</gene>
<sequence length="122" mass="14289">MQGGQYLHSQTLNIDDFQFTVLWNKSGYTVMANGALDLQLVWFKNTKMMIVFDPLDRAEAMEHPRRDPPIFLAKCQLSWKGLVNFSIVTVYVEGFLPSPVGLWVEQLRYNCRGMGYWEQRMY</sequence>
<dbReference type="AlphaFoldDB" id="A0A4Y1QWR7"/>
<evidence type="ECO:0000313" key="1">
    <source>
        <dbReference type="EMBL" id="BBG96295.1"/>
    </source>
</evidence>
<reference evidence="1" key="1">
    <citation type="journal article" date="2019" name="Science">
        <title>Mutation of a bHLH transcription factor allowed almond domestication.</title>
        <authorList>
            <person name="Sanchez-Perez R."/>
            <person name="Pavan S."/>
            <person name="Mazzeo R."/>
            <person name="Moldovan C."/>
            <person name="Aiese Cigliano R."/>
            <person name="Del Cueto J."/>
            <person name="Ricciardi F."/>
            <person name="Lotti C."/>
            <person name="Ricciardi L."/>
            <person name="Dicenta F."/>
            <person name="Lopez-Marques R.L."/>
            <person name="Lindberg Moller B."/>
        </authorList>
    </citation>
    <scope>NUCLEOTIDE SEQUENCE</scope>
</reference>
<accession>A0A4Y1QWR7</accession>